<dbReference type="OrthoDB" id="406544at2759"/>
<protein>
    <recommendedName>
        <fullName evidence="5">CENP-V/GFA domain-containing protein</fullName>
    </recommendedName>
</protein>
<dbReference type="SUPFAM" id="SSF51316">
    <property type="entry name" value="Mss4-like"/>
    <property type="match status" value="1"/>
</dbReference>
<dbReference type="GO" id="GO:0046872">
    <property type="term" value="F:metal ion binding"/>
    <property type="evidence" value="ECO:0007669"/>
    <property type="project" value="UniProtKB-KW"/>
</dbReference>
<dbReference type="Gene3D" id="3.90.1590.10">
    <property type="entry name" value="glutathione-dependent formaldehyde- activating enzyme (gfa)"/>
    <property type="match status" value="1"/>
</dbReference>
<dbReference type="GeneID" id="9230812"/>
<keyword evidence="7" id="KW-1185">Reference proteome</keyword>
<dbReference type="VEuPathDB" id="FungiDB:MCYG_07419"/>
<evidence type="ECO:0000313" key="6">
    <source>
        <dbReference type="EMBL" id="EEQ34600.1"/>
    </source>
</evidence>
<sequence>MANLTRHGTCMCKGVDFEVKDEPEKVYACYCGDCKLNAGGAFQITAVFKKEQVKVLSGEDMIGNWTIKNTSSGNEKHKRFCTRCGCTLWTIPMLRNGDIIIVRTSLLENGKGARHLFLYTTDSVSAW</sequence>
<dbReference type="PANTHER" id="PTHR33337:SF40">
    <property type="entry name" value="CENP-V_GFA DOMAIN-CONTAINING PROTEIN-RELATED"/>
    <property type="match status" value="1"/>
</dbReference>
<evidence type="ECO:0000256" key="1">
    <source>
        <dbReference type="ARBA" id="ARBA00005495"/>
    </source>
</evidence>
<name>C5FYK2_ARTOC</name>
<keyword evidence="2" id="KW-0479">Metal-binding</keyword>
<dbReference type="RefSeq" id="XP_002843636.1">
    <property type="nucleotide sequence ID" value="XM_002843590.1"/>
</dbReference>
<reference evidence="7" key="1">
    <citation type="journal article" date="2012" name="MBio">
        <title>Comparative genome analysis of Trichophyton rubrum and related dermatophytes reveals candidate genes involved in infection.</title>
        <authorList>
            <person name="Martinez D.A."/>
            <person name="Oliver B.G."/>
            <person name="Graeser Y."/>
            <person name="Goldberg J.M."/>
            <person name="Li W."/>
            <person name="Martinez-Rossi N.M."/>
            <person name="Monod M."/>
            <person name="Shelest E."/>
            <person name="Barton R.C."/>
            <person name="Birch E."/>
            <person name="Brakhage A.A."/>
            <person name="Chen Z."/>
            <person name="Gurr S.J."/>
            <person name="Heiman D."/>
            <person name="Heitman J."/>
            <person name="Kosti I."/>
            <person name="Rossi A."/>
            <person name="Saif S."/>
            <person name="Samalova M."/>
            <person name="Saunders C.W."/>
            <person name="Shea T."/>
            <person name="Summerbell R.C."/>
            <person name="Xu J."/>
            <person name="Young S."/>
            <person name="Zeng Q."/>
            <person name="Birren B.W."/>
            <person name="Cuomo C.A."/>
            <person name="White T.C."/>
        </authorList>
    </citation>
    <scope>NUCLEOTIDE SEQUENCE [LARGE SCALE GENOMIC DNA]</scope>
    <source>
        <strain evidence="7">ATCC MYA-4605 / CBS 113480</strain>
    </source>
</reference>
<organism evidence="6 7">
    <name type="scientific">Arthroderma otae (strain ATCC MYA-4605 / CBS 113480)</name>
    <name type="common">Microsporum canis</name>
    <dbReference type="NCBI Taxonomy" id="554155"/>
    <lineage>
        <taxon>Eukaryota</taxon>
        <taxon>Fungi</taxon>
        <taxon>Dikarya</taxon>
        <taxon>Ascomycota</taxon>
        <taxon>Pezizomycotina</taxon>
        <taxon>Eurotiomycetes</taxon>
        <taxon>Eurotiomycetidae</taxon>
        <taxon>Onygenales</taxon>
        <taxon>Arthrodermataceae</taxon>
        <taxon>Microsporum</taxon>
    </lineage>
</organism>
<dbReference type="EMBL" id="DS995707">
    <property type="protein sequence ID" value="EEQ34600.1"/>
    <property type="molecule type" value="Genomic_DNA"/>
</dbReference>
<dbReference type="InterPro" id="IPR006913">
    <property type="entry name" value="CENP-V/GFA"/>
</dbReference>
<dbReference type="PROSITE" id="PS51891">
    <property type="entry name" value="CENP_V_GFA"/>
    <property type="match status" value="1"/>
</dbReference>
<keyword evidence="4" id="KW-0456">Lyase</keyword>
<dbReference type="PANTHER" id="PTHR33337">
    <property type="entry name" value="GFA DOMAIN-CONTAINING PROTEIN"/>
    <property type="match status" value="1"/>
</dbReference>
<evidence type="ECO:0000256" key="2">
    <source>
        <dbReference type="ARBA" id="ARBA00022723"/>
    </source>
</evidence>
<evidence type="ECO:0000259" key="5">
    <source>
        <dbReference type="PROSITE" id="PS51891"/>
    </source>
</evidence>
<proteinExistence type="inferred from homology"/>
<gene>
    <name evidence="6" type="ORF">MCYG_07419</name>
</gene>
<keyword evidence="3" id="KW-0862">Zinc</keyword>
<dbReference type="HOGENOM" id="CLU_055491_3_2_1"/>
<dbReference type="OMA" id="RCGCTLW"/>
<dbReference type="Proteomes" id="UP000002035">
    <property type="component" value="Unassembled WGS sequence"/>
</dbReference>
<evidence type="ECO:0000256" key="3">
    <source>
        <dbReference type="ARBA" id="ARBA00022833"/>
    </source>
</evidence>
<accession>C5FYK2</accession>
<feature type="domain" description="CENP-V/GFA" evidence="5">
    <location>
        <begin position="6"/>
        <end position="127"/>
    </location>
</feature>
<dbReference type="STRING" id="554155.C5FYK2"/>
<dbReference type="InterPro" id="IPR011057">
    <property type="entry name" value="Mss4-like_sf"/>
</dbReference>
<comment type="similarity">
    <text evidence="1">Belongs to the Gfa family.</text>
</comment>
<dbReference type="GO" id="GO:0016846">
    <property type="term" value="F:carbon-sulfur lyase activity"/>
    <property type="evidence" value="ECO:0007669"/>
    <property type="project" value="InterPro"/>
</dbReference>
<dbReference type="Pfam" id="PF04828">
    <property type="entry name" value="GFA"/>
    <property type="match status" value="1"/>
</dbReference>
<dbReference type="AlphaFoldDB" id="C5FYK2"/>
<dbReference type="eggNOG" id="ENOG502SAKJ">
    <property type="taxonomic scope" value="Eukaryota"/>
</dbReference>
<evidence type="ECO:0000256" key="4">
    <source>
        <dbReference type="ARBA" id="ARBA00023239"/>
    </source>
</evidence>
<evidence type="ECO:0000313" key="7">
    <source>
        <dbReference type="Proteomes" id="UP000002035"/>
    </source>
</evidence>